<keyword evidence="2" id="KW-1185">Reference proteome</keyword>
<dbReference type="EMBL" id="BSOP01000005">
    <property type="protein sequence ID" value="GLR49359.1"/>
    <property type="molecule type" value="Genomic_DNA"/>
</dbReference>
<proteinExistence type="predicted"/>
<sequence length="92" mass="10320">MARMSMLWKSPTFTFAMAWLPQRVTGPVHHLPEVPVAFPGARLPICRGRHGIPERRLWTKAGVFRKGRASIKARVYGARAEAARRRKKAGAS</sequence>
<evidence type="ECO:0000313" key="1">
    <source>
        <dbReference type="EMBL" id="GLR49359.1"/>
    </source>
</evidence>
<reference evidence="2" key="1">
    <citation type="journal article" date="2019" name="Int. J. Syst. Evol. Microbiol.">
        <title>The Global Catalogue of Microorganisms (GCM) 10K type strain sequencing project: providing services to taxonomists for standard genome sequencing and annotation.</title>
        <authorList>
            <consortium name="The Broad Institute Genomics Platform"/>
            <consortium name="The Broad Institute Genome Sequencing Center for Infectious Disease"/>
            <person name="Wu L."/>
            <person name="Ma J."/>
        </authorList>
    </citation>
    <scope>NUCLEOTIDE SEQUENCE [LARGE SCALE GENOMIC DNA]</scope>
    <source>
        <strain evidence="2">NBRC 102122</strain>
    </source>
</reference>
<protein>
    <recommendedName>
        <fullName evidence="3">Secreted protein</fullName>
    </recommendedName>
</protein>
<comment type="caution">
    <text evidence="1">The sequence shown here is derived from an EMBL/GenBank/DDBJ whole genome shotgun (WGS) entry which is preliminary data.</text>
</comment>
<name>A0ABQ5ZEZ9_9HYPH</name>
<gene>
    <name evidence="1" type="ORF">GCM10007923_05640</name>
</gene>
<dbReference type="Proteomes" id="UP001156702">
    <property type="component" value="Unassembled WGS sequence"/>
</dbReference>
<organism evidence="1 2">
    <name type="scientific">Shinella yambaruensis</name>
    <dbReference type="NCBI Taxonomy" id="415996"/>
    <lineage>
        <taxon>Bacteria</taxon>
        <taxon>Pseudomonadati</taxon>
        <taxon>Pseudomonadota</taxon>
        <taxon>Alphaproteobacteria</taxon>
        <taxon>Hyphomicrobiales</taxon>
        <taxon>Rhizobiaceae</taxon>
        <taxon>Shinella</taxon>
    </lineage>
</organism>
<evidence type="ECO:0000313" key="2">
    <source>
        <dbReference type="Proteomes" id="UP001156702"/>
    </source>
</evidence>
<evidence type="ECO:0008006" key="3">
    <source>
        <dbReference type="Google" id="ProtNLM"/>
    </source>
</evidence>
<accession>A0ABQ5ZEZ9</accession>